<evidence type="ECO:0000313" key="8">
    <source>
        <dbReference type="EMBL" id="QBO35153.1"/>
    </source>
</evidence>
<dbReference type="Pfam" id="PF00072">
    <property type="entry name" value="Response_reg"/>
    <property type="match status" value="1"/>
</dbReference>
<evidence type="ECO:0000256" key="4">
    <source>
        <dbReference type="ARBA" id="ARBA00037164"/>
    </source>
</evidence>
<dbReference type="GO" id="GO:0000156">
    <property type="term" value="F:phosphorelay response regulator activity"/>
    <property type="evidence" value="ECO:0007669"/>
    <property type="project" value="InterPro"/>
</dbReference>
<dbReference type="InterPro" id="IPR007492">
    <property type="entry name" value="LytTR_DNA-bd_dom"/>
</dbReference>
<dbReference type="Pfam" id="PF04397">
    <property type="entry name" value="LytTR"/>
    <property type="match status" value="1"/>
</dbReference>
<dbReference type="SUPFAM" id="SSF52172">
    <property type="entry name" value="CheY-like"/>
    <property type="match status" value="1"/>
</dbReference>
<evidence type="ECO:0000256" key="5">
    <source>
        <dbReference type="PROSITE-ProRule" id="PRU00169"/>
    </source>
</evidence>
<keyword evidence="9" id="KW-1185">Reference proteome</keyword>
<protein>
    <submittedName>
        <fullName evidence="8">Response regulator transcription factor</fullName>
    </submittedName>
</protein>
<reference evidence="9" key="1">
    <citation type="submission" date="2019-03" db="EMBL/GenBank/DDBJ databases">
        <title>Weissella sp. 26KH-42 Genome sequencing.</title>
        <authorList>
            <person name="Heo J."/>
            <person name="Kim S.-J."/>
            <person name="Kim J.-S."/>
            <person name="Hong S.-B."/>
            <person name="Kwon S.-W."/>
        </authorList>
    </citation>
    <scope>NUCLEOTIDE SEQUENCE [LARGE SCALE GENOMIC DNA]</scope>
    <source>
        <strain evidence="9">26KH-42</strain>
    </source>
</reference>
<proteinExistence type="predicted"/>
<dbReference type="Gene3D" id="3.40.50.2300">
    <property type="match status" value="1"/>
</dbReference>
<comment type="function">
    <text evidence="4">Required for high-level post-exponential phase expression of a series of secreted proteins.</text>
</comment>
<evidence type="ECO:0000259" key="6">
    <source>
        <dbReference type="PROSITE" id="PS50110"/>
    </source>
</evidence>
<dbReference type="KEGG" id="wei:EQG49_01130"/>
<dbReference type="EMBL" id="CP037940">
    <property type="protein sequence ID" value="QBO35153.1"/>
    <property type="molecule type" value="Genomic_DNA"/>
</dbReference>
<dbReference type="RefSeq" id="WP_133362233.1">
    <property type="nucleotide sequence ID" value="NZ_CP037940.1"/>
</dbReference>
<keyword evidence="3" id="KW-0010">Activator</keyword>
<dbReference type="PROSITE" id="PS50110">
    <property type="entry name" value="RESPONSE_REGULATORY"/>
    <property type="match status" value="1"/>
</dbReference>
<keyword evidence="1" id="KW-0963">Cytoplasm</keyword>
<evidence type="ECO:0000259" key="7">
    <source>
        <dbReference type="PROSITE" id="PS50930"/>
    </source>
</evidence>
<keyword evidence="5" id="KW-0597">Phosphoprotein</keyword>
<organism evidence="8 9">
    <name type="scientific">Periweissella cryptocerci</name>
    <dbReference type="NCBI Taxonomy" id="2506420"/>
    <lineage>
        <taxon>Bacteria</taxon>
        <taxon>Bacillati</taxon>
        <taxon>Bacillota</taxon>
        <taxon>Bacilli</taxon>
        <taxon>Lactobacillales</taxon>
        <taxon>Lactobacillaceae</taxon>
        <taxon>Periweissella</taxon>
    </lineage>
</organism>
<dbReference type="InterPro" id="IPR011006">
    <property type="entry name" value="CheY-like_superfamily"/>
</dbReference>
<dbReference type="PANTHER" id="PTHR37299">
    <property type="entry name" value="TRANSCRIPTIONAL REGULATOR-RELATED"/>
    <property type="match status" value="1"/>
</dbReference>
<gene>
    <name evidence="8" type="ORF">EQG49_01130</name>
</gene>
<accession>A0A4P6YRC9</accession>
<dbReference type="OrthoDB" id="9809318at2"/>
<dbReference type="SMART" id="SM00850">
    <property type="entry name" value="LytTR"/>
    <property type="match status" value="1"/>
</dbReference>
<feature type="domain" description="Response regulatory" evidence="6">
    <location>
        <begin position="3"/>
        <end position="128"/>
    </location>
</feature>
<keyword evidence="2" id="KW-0902">Two-component regulatory system</keyword>
<sequence>MLNVFIVEDTPELATTYEAHINKQIFINDYNAAVTLVCNNSAPVLEQLKAQQIQGGLYFLDIEIADKVTNGIDLAMAIRNLDIDAAIVFLTSHDEMVMPAIEAKVTMLDYIIKTSGLEKSKQRITEDLALAIKRNIQINKQRTGFVYSIGTKKFTAQPDDVLYLESAASDHKLILHQVNEINDLNGNLNVFEKDYDFLVRIYRSILVNVNKIVTVDTKARTVTLTNGIELPISTHYMKELIKNRM</sequence>
<evidence type="ECO:0000313" key="9">
    <source>
        <dbReference type="Proteomes" id="UP000292886"/>
    </source>
</evidence>
<feature type="domain" description="HTH LytTR-type" evidence="7">
    <location>
        <begin position="145"/>
        <end position="245"/>
    </location>
</feature>
<evidence type="ECO:0000256" key="2">
    <source>
        <dbReference type="ARBA" id="ARBA00023012"/>
    </source>
</evidence>
<dbReference type="Proteomes" id="UP000292886">
    <property type="component" value="Chromosome"/>
</dbReference>
<dbReference type="InterPro" id="IPR046947">
    <property type="entry name" value="LytR-like"/>
</dbReference>
<evidence type="ECO:0000256" key="3">
    <source>
        <dbReference type="ARBA" id="ARBA00023159"/>
    </source>
</evidence>
<dbReference type="AlphaFoldDB" id="A0A4P6YRC9"/>
<dbReference type="PANTHER" id="PTHR37299:SF3">
    <property type="entry name" value="STAGE 0 SPORULATION PROTEIN A HOMOLOG"/>
    <property type="match status" value="1"/>
</dbReference>
<dbReference type="GO" id="GO:0003677">
    <property type="term" value="F:DNA binding"/>
    <property type="evidence" value="ECO:0007669"/>
    <property type="project" value="InterPro"/>
</dbReference>
<dbReference type="PROSITE" id="PS50930">
    <property type="entry name" value="HTH_LYTTR"/>
    <property type="match status" value="1"/>
</dbReference>
<dbReference type="Gene3D" id="2.40.50.1020">
    <property type="entry name" value="LytTr DNA-binding domain"/>
    <property type="match status" value="1"/>
</dbReference>
<name>A0A4P6YRC9_9LACO</name>
<evidence type="ECO:0000256" key="1">
    <source>
        <dbReference type="ARBA" id="ARBA00022490"/>
    </source>
</evidence>
<dbReference type="SMART" id="SM00448">
    <property type="entry name" value="REC"/>
    <property type="match status" value="1"/>
</dbReference>
<feature type="modified residue" description="4-aspartylphosphate" evidence="5">
    <location>
        <position position="61"/>
    </location>
</feature>
<dbReference type="InterPro" id="IPR001789">
    <property type="entry name" value="Sig_transdc_resp-reg_receiver"/>
</dbReference>